<dbReference type="RefSeq" id="WP_021283693.1">
    <property type="nucleotide sequence ID" value="NZ_JAGGLL010000015.1"/>
</dbReference>
<gene>
    <name evidence="8" type="ORF">J2Z44_002124</name>
</gene>
<evidence type="ECO:0000256" key="3">
    <source>
        <dbReference type="ARBA" id="ARBA00022737"/>
    </source>
</evidence>
<dbReference type="Gene3D" id="2.60.40.4270">
    <property type="entry name" value="Listeria-Bacteroides repeat domain"/>
    <property type="match status" value="1"/>
</dbReference>
<proteinExistence type="predicted"/>
<dbReference type="EMBL" id="JAGGLL010000015">
    <property type="protein sequence ID" value="MBP2022303.1"/>
    <property type="molecule type" value="Genomic_DNA"/>
</dbReference>
<organism evidence="8 9">
    <name type="scientific">Clostridium punense</name>
    <dbReference type="NCBI Taxonomy" id="1054297"/>
    <lineage>
        <taxon>Bacteria</taxon>
        <taxon>Bacillati</taxon>
        <taxon>Bacillota</taxon>
        <taxon>Clostridia</taxon>
        <taxon>Eubacteriales</taxon>
        <taxon>Clostridiaceae</taxon>
        <taxon>Clostridium</taxon>
    </lineage>
</organism>
<feature type="domain" description="Calx-beta" evidence="7">
    <location>
        <begin position="210"/>
        <end position="309"/>
    </location>
</feature>
<keyword evidence="4" id="KW-0106">Calcium</keyword>
<dbReference type="InterPro" id="IPR044060">
    <property type="entry name" value="Bacterial_rp_domain"/>
</dbReference>
<dbReference type="InterPro" id="IPR013378">
    <property type="entry name" value="InlB-like_B-rpt"/>
</dbReference>
<protein>
    <submittedName>
        <fullName evidence="8">Cation transporter-like permease</fullName>
    </submittedName>
</protein>
<dbReference type="SUPFAM" id="SSF141072">
    <property type="entry name" value="CalX-like"/>
    <property type="match status" value="1"/>
</dbReference>
<dbReference type="Proteomes" id="UP001519308">
    <property type="component" value="Unassembled WGS sequence"/>
</dbReference>
<dbReference type="Gene3D" id="2.60.40.2030">
    <property type="match status" value="1"/>
</dbReference>
<dbReference type="InterPro" id="IPR003644">
    <property type="entry name" value="Calx_beta"/>
</dbReference>
<dbReference type="Pfam" id="PF18998">
    <property type="entry name" value="Flg_new_2"/>
    <property type="match status" value="8"/>
</dbReference>
<name>A0ABS4K3D4_9CLOT</name>
<evidence type="ECO:0000256" key="1">
    <source>
        <dbReference type="ARBA" id="ARBA00004196"/>
    </source>
</evidence>
<dbReference type="InterPro" id="IPR038081">
    <property type="entry name" value="CalX-like_sf"/>
</dbReference>
<reference evidence="8 9" key="1">
    <citation type="submission" date="2021-03" db="EMBL/GenBank/DDBJ databases">
        <title>Genomic Encyclopedia of Type Strains, Phase IV (KMG-IV): sequencing the most valuable type-strain genomes for metagenomic binning, comparative biology and taxonomic classification.</title>
        <authorList>
            <person name="Goeker M."/>
        </authorList>
    </citation>
    <scope>NUCLEOTIDE SEQUENCE [LARGE SCALE GENOMIC DNA]</scope>
    <source>
        <strain evidence="8 9">DSM 28650</strain>
    </source>
</reference>
<keyword evidence="3" id="KW-0677">Repeat</keyword>
<dbReference type="PANTHER" id="PTHR46682">
    <property type="entry name" value="ADHESION G-PROTEIN COUPLED RECEPTOR V1"/>
    <property type="match status" value="1"/>
</dbReference>
<evidence type="ECO:0000259" key="7">
    <source>
        <dbReference type="SMART" id="SM00237"/>
    </source>
</evidence>
<dbReference type="InterPro" id="IPR042229">
    <property type="entry name" value="Listeria/Bacterioides_rpt_sf"/>
</dbReference>
<feature type="signal peptide" evidence="6">
    <location>
        <begin position="1"/>
        <end position="27"/>
    </location>
</feature>
<dbReference type="Pfam" id="PF09479">
    <property type="entry name" value="Flg_new"/>
    <property type="match status" value="1"/>
</dbReference>
<accession>A0ABS4K3D4</accession>
<dbReference type="SMART" id="SM00237">
    <property type="entry name" value="Calx_beta"/>
    <property type="match status" value="1"/>
</dbReference>
<comment type="caution">
    <text evidence="8">The sequence shown here is derived from an EMBL/GenBank/DDBJ whole genome shotgun (WGS) entry which is preliminary data.</text>
</comment>
<evidence type="ECO:0000256" key="4">
    <source>
        <dbReference type="ARBA" id="ARBA00022837"/>
    </source>
</evidence>
<comment type="subcellular location">
    <subcellularLocation>
        <location evidence="1">Cell envelope</location>
    </subcellularLocation>
</comment>
<evidence type="ECO:0000256" key="2">
    <source>
        <dbReference type="ARBA" id="ARBA00022729"/>
    </source>
</evidence>
<evidence type="ECO:0000256" key="6">
    <source>
        <dbReference type="SAM" id="SignalP"/>
    </source>
</evidence>
<keyword evidence="5" id="KW-0472">Membrane</keyword>
<keyword evidence="2 6" id="KW-0732">Signal</keyword>
<dbReference type="InterPro" id="IPR026919">
    <property type="entry name" value="ADGRV1"/>
</dbReference>
<sequence length="1180" mass="125548">MKKFRKGIIPKILILTMLANVIFTAIAPSKTASAITPNTISFNSDPFGSNFQTQPYDVITADFGQITFKGTDDSLVKPFESLSWMAGQGMAYAGYYTGDSSWHGLMLSADSSSYKTGIWFVLGTKDRSKKFSFQSFNVGEYGNTADTMEVIGFRNGVQVASQIVTFEKYSLPTKTITMDSEFGYVDEIRMRQKTEGLYNGGYPGFEGIVVNDFVLDDPIIPKFEFNPTSYSIGEKGGSATLTVKRTGSSNGLATVDYATSDGTAVAGRDYTSVSGTLTFASGQTSKTISIPVKDNLTYDGDRFLNITLSNPSGDMVLGSQNVAILTIEDDEFMLNYAAGPNGTIIGNTSQTVTHSLSGTEVTAVPNPGYHFVSWSDGVTTPSRTDSNVVGDINVIANFAINEYTLKYTAGANGSITGAALQTVNHGGSGTEVKAVPNPGYHFIGWSDGITTPSRTDSNIMGDISITANFAINEYTLKYTAGANGSITGNTSQTVAHGASGTEVTAVPNTGYHFIGWSDGVTTASRVDSNVMGDISVTANFAINGHIVYTLNYAAGANGSITGIALQTVNHGENGTEVRAVPNPGYHFVSWSDGVTTPSRTDINVVGNISVTAQFDINGYTLKYTTGANGSIKGAALQTVNHGGSGTEVTAVPNPGYHFVGWSDGVRTASRTDSNVMGDISVTANFAINGHIVYTLNYTAGPNGSITGNTSQTVAHGASGTEVTAVSNPGYYFVSWSDGVTTPSRVDSNVMGDISVTAIFAVNEYTLKYSAGENGSITGTALQTVNHGGSGTEVRAVPNLGYHFIGWSDGATTASRTDINVVGNISVTANFAINEYMLNYTAGANGSITGNTSQTVAHGARGTQVTAVPNPGYHFVSWSDGVTTASRTDSNVAGNISVIANFEINSYIVTFKDYDGKIIGIPQVVNHGNKAVAPADPIRIGYVFKGWDKSFNHITESMAITAIYESGSTYTFPAAETSDNTWETQIPIEYFESRDNILVINNNIASLSIPASAIDLSGVSGKGYIKVTLKVITDEKDLMSLKDLPAGLRIVGNPINLTIQLFDKSGALVRDIHNFENNEKVKTTIKLTSKDIKNLDINTISIYTYNEVTEVWEELGGNFESTTQEFTFYTSHFSVFAVTEKTSKTDILPQAGSLFNFYAIVSLGFTITLLGIILITKKSRS</sequence>
<keyword evidence="9" id="KW-1185">Reference proteome</keyword>
<evidence type="ECO:0000313" key="9">
    <source>
        <dbReference type="Proteomes" id="UP001519308"/>
    </source>
</evidence>
<dbReference type="Pfam" id="PF03160">
    <property type="entry name" value="Calx-beta"/>
    <property type="match status" value="1"/>
</dbReference>
<keyword evidence="5" id="KW-1133">Transmembrane helix</keyword>
<feature type="chain" id="PRO_5045795720" evidence="6">
    <location>
        <begin position="28"/>
        <end position="1180"/>
    </location>
</feature>
<feature type="transmembrane region" description="Helical" evidence="5">
    <location>
        <begin position="1154"/>
        <end position="1174"/>
    </location>
</feature>
<keyword evidence="5" id="KW-0812">Transmembrane</keyword>
<dbReference type="PANTHER" id="PTHR46682:SF1">
    <property type="entry name" value="ADHESION G-PROTEIN COUPLED RECEPTOR V1"/>
    <property type="match status" value="1"/>
</dbReference>
<evidence type="ECO:0000313" key="8">
    <source>
        <dbReference type="EMBL" id="MBP2022303.1"/>
    </source>
</evidence>
<evidence type="ECO:0000256" key="5">
    <source>
        <dbReference type="SAM" id="Phobius"/>
    </source>
</evidence>